<dbReference type="Proteomes" id="UP000653578">
    <property type="component" value="Unassembled WGS sequence"/>
</dbReference>
<evidence type="ECO:0000313" key="1">
    <source>
        <dbReference type="EMBL" id="NOU63939.1"/>
    </source>
</evidence>
<keyword evidence="2" id="KW-1185">Reference proteome</keyword>
<comment type="caution">
    <text evidence="1">The sequence shown here is derived from an EMBL/GenBank/DDBJ whole genome shotgun (WGS) entry which is preliminary data.</text>
</comment>
<dbReference type="EMBL" id="WHNY01000026">
    <property type="protein sequence ID" value="NOU63939.1"/>
    <property type="molecule type" value="Genomic_DNA"/>
</dbReference>
<organism evidence="1 2">
    <name type="scientific">Paenibacillus plantarum</name>
    <dbReference type="NCBI Taxonomy" id="2654975"/>
    <lineage>
        <taxon>Bacteria</taxon>
        <taxon>Bacillati</taxon>
        <taxon>Bacillota</taxon>
        <taxon>Bacilli</taxon>
        <taxon>Bacillales</taxon>
        <taxon>Paenibacillaceae</taxon>
        <taxon>Paenibacillus</taxon>
    </lineage>
</organism>
<sequence length="242" mass="28689">MEPIKELLKSDESFDRAYARFMEEQINGSSGERKRRLLSDKRYAETLFLKEVWWPAFLSFRRLFAEYEIRDFKDGWRYLDFAFIVNAVLICIEIDPFGTHFRNIDRNRYDDNLHRHNDLVLDDWKIFRFSLDDIKNNPRRCQQTLMQAVAKWGVEDTSNLLQLHPIEYAVWKWVESNEGMVTPISVARALRINRETSAKYLKLLVIKGLILPASKDGKKVMRYQANSSVISCRNRTSQRLSN</sequence>
<gene>
    <name evidence="1" type="ORF">GC096_07860</name>
</gene>
<accession>A0ABX1X6L2</accession>
<protein>
    <submittedName>
        <fullName evidence="1">DNA-binding response regulator</fullName>
    </submittedName>
</protein>
<evidence type="ECO:0000313" key="2">
    <source>
        <dbReference type="Proteomes" id="UP000653578"/>
    </source>
</evidence>
<reference evidence="1 2" key="1">
    <citation type="submission" date="2019-10" db="EMBL/GenBank/DDBJ databases">
        <title>Description of Paenibacillus humi sp. nov.</title>
        <authorList>
            <person name="Carlier A."/>
            <person name="Qi S."/>
        </authorList>
    </citation>
    <scope>NUCLEOTIDE SEQUENCE [LARGE SCALE GENOMIC DNA]</scope>
    <source>
        <strain evidence="1 2">LMG 31461</strain>
    </source>
</reference>
<dbReference type="RefSeq" id="WP_171629683.1">
    <property type="nucleotide sequence ID" value="NZ_WHNY01000026.1"/>
</dbReference>
<keyword evidence="1" id="KW-0238">DNA-binding</keyword>
<proteinExistence type="predicted"/>
<name>A0ABX1X6L2_9BACL</name>
<dbReference type="GO" id="GO:0003677">
    <property type="term" value="F:DNA binding"/>
    <property type="evidence" value="ECO:0007669"/>
    <property type="project" value="UniProtKB-KW"/>
</dbReference>